<dbReference type="EMBL" id="JAGGLU010000001">
    <property type="protein sequence ID" value="MBP2056977.1"/>
    <property type="molecule type" value="Genomic_DNA"/>
</dbReference>
<proteinExistence type="predicted"/>
<feature type="domain" description="Bro-N" evidence="1">
    <location>
        <begin position="1"/>
        <end position="111"/>
    </location>
</feature>
<organism evidence="2 3">
    <name type="scientific">Lactobacillus colini</name>
    <dbReference type="NCBI Taxonomy" id="1819254"/>
    <lineage>
        <taxon>Bacteria</taxon>
        <taxon>Bacillati</taxon>
        <taxon>Bacillota</taxon>
        <taxon>Bacilli</taxon>
        <taxon>Lactobacillales</taxon>
        <taxon>Lactobacillaceae</taxon>
        <taxon>Lactobacillus</taxon>
    </lineage>
</organism>
<dbReference type="PANTHER" id="PTHR36180:SF2">
    <property type="entry name" value="BRO FAMILY PROTEIN"/>
    <property type="match status" value="1"/>
</dbReference>
<dbReference type="PROSITE" id="PS51750">
    <property type="entry name" value="BRO_N"/>
    <property type="match status" value="1"/>
</dbReference>
<dbReference type="Proteomes" id="UP001519292">
    <property type="component" value="Unassembled WGS sequence"/>
</dbReference>
<keyword evidence="3" id="KW-1185">Reference proteome</keyword>
<evidence type="ECO:0000259" key="1">
    <source>
        <dbReference type="PROSITE" id="PS51750"/>
    </source>
</evidence>
<dbReference type="RefSeq" id="WP_209685357.1">
    <property type="nucleotide sequence ID" value="NZ_JAGGLU010000001.1"/>
</dbReference>
<dbReference type="InterPro" id="IPR005039">
    <property type="entry name" value="Ant_C"/>
</dbReference>
<reference evidence="2 3" key="1">
    <citation type="submission" date="2021-03" db="EMBL/GenBank/DDBJ databases">
        <title>Genomic Encyclopedia of Type Strains, Phase IV (KMG-IV): sequencing the most valuable type-strain genomes for metagenomic binning, comparative biology and taxonomic classification.</title>
        <authorList>
            <person name="Goeker M."/>
        </authorList>
    </citation>
    <scope>NUCLEOTIDE SEQUENCE [LARGE SCALE GENOMIC DNA]</scope>
    <source>
        <strain evidence="2 3">DSM 101872</strain>
    </source>
</reference>
<gene>
    <name evidence="2" type="ORF">J2Z60_000139</name>
</gene>
<evidence type="ECO:0000313" key="2">
    <source>
        <dbReference type="EMBL" id="MBP2056977.1"/>
    </source>
</evidence>
<evidence type="ECO:0000313" key="3">
    <source>
        <dbReference type="Proteomes" id="UP001519292"/>
    </source>
</evidence>
<dbReference type="InterPro" id="IPR003497">
    <property type="entry name" value="BRO_N_domain"/>
</dbReference>
<dbReference type="Pfam" id="PF02498">
    <property type="entry name" value="Bro-N"/>
    <property type="match status" value="1"/>
</dbReference>
<comment type="caution">
    <text evidence="2">The sequence shown here is derived from an EMBL/GenBank/DDBJ whole genome shotgun (WGS) entry which is preliminary data.</text>
</comment>
<dbReference type="SMART" id="SM01040">
    <property type="entry name" value="Bro-N"/>
    <property type="match status" value="1"/>
</dbReference>
<accession>A0ABS4MBD1</accession>
<name>A0ABS4MBD1_9LACO</name>
<protein>
    <submittedName>
        <fullName evidence="2">Prophage antirepressor-like protein</fullName>
    </submittedName>
</protein>
<dbReference type="PANTHER" id="PTHR36180">
    <property type="entry name" value="DNA-BINDING PROTEIN-RELATED-RELATED"/>
    <property type="match status" value="1"/>
</dbReference>
<sequence>MKELQLFNFEGNQVRTVLIDETPYFVGKDVAIILDYKNTRDALIKHVDKEDKRNEIVKASQLSQNATGFMNVDLITESGVYSLIFGSKMPNAKKFKHWVTSEVLPSIRKHGAYMTPEKIEEALLNPDTIINLAKQLKSEREKRLIAEQKVNELTPKATYYDKVLADKSLVSISIIAKDYGMSGQAMNKTLHELGVIYKQGKTWLLYAKYQKTGWTHSETVMVKKKDGTEKAVLNTKWTQKGRLGLYELLKNNDILPLIEREDVA</sequence>
<dbReference type="Pfam" id="PF03374">
    <property type="entry name" value="ANT"/>
    <property type="match status" value="1"/>
</dbReference>